<gene>
    <name evidence="1" type="ORF">SAMN05660464_2705</name>
</gene>
<proteinExistence type="predicted"/>
<accession>A0A1I5P9M6</accession>
<evidence type="ECO:0000313" key="1">
    <source>
        <dbReference type="EMBL" id="SFP30792.1"/>
    </source>
</evidence>
<sequence>MTAFPEQSADAWPSLDEVQRWQRALADVAARVRHERGIEEPYRLSVVADGL</sequence>
<reference evidence="2" key="1">
    <citation type="submission" date="2016-10" db="EMBL/GenBank/DDBJ databases">
        <authorList>
            <person name="Varghese N."/>
            <person name="Submissions S."/>
        </authorList>
    </citation>
    <scope>NUCLEOTIDE SEQUENCE [LARGE SCALE GENOMIC DNA]</scope>
    <source>
        <strain evidence="2">DSM 44208</strain>
    </source>
</reference>
<dbReference type="STRING" id="1523247.SAMN05660464_2705"/>
<evidence type="ECO:0000313" key="2">
    <source>
        <dbReference type="Proteomes" id="UP000198857"/>
    </source>
</evidence>
<dbReference type="AlphaFoldDB" id="A0A1I5P9M6"/>
<protein>
    <submittedName>
        <fullName evidence="1">Uncharacterized protein</fullName>
    </submittedName>
</protein>
<organism evidence="1 2">
    <name type="scientific">Geodermatophilus dictyosporus</name>
    <dbReference type="NCBI Taxonomy" id="1523247"/>
    <lineage>
        <taxon>Bacteria</taxon>
        <taxon>Bacillati</taxon>
        <taxon>Actinomycetota</taxon>
        <taxon>Actinomycetes</taxon>
        <taxon>Geodermatophilales</taxon>
        <taxon>Geodermatophilaceae</taxon>
        <taxon>Geodermatophilus</taxon>
    </lineage>
</organism>
<keyword evidence="2" id="KW-1185">Reference proteome</keyword>
<name>A0A1I5P9M6_9ACTN</name>
<dbReference type="RefSeq" id="WP_169064153.1">
    <property type="nucleotide sequence ID" value="NZ_FOWQ01000004.1"/>
</dbReference>
<dbReference type="Proteomes" id="UP000198857">
    <property type="component" value="Unassembled WGS sequence"/>
</dbReference>
<dbReference type="EMBL" id="FOWQ01000004">
    <property type="protein sequence ID" value="SFP30792.1"/>
    <property type="molecule type" value="Genomic_DNA"/>
</dbReference>